<dbReference type="InterPro" id="IPR029063">
    <property type="entry name" value="SAM-dependent_MTases_sf"/>
</dbReference>
<comment type="caution">
    <text evidence="3">The sequence shown here is derived from an EMBL/GenBank/DDBJ whole genome shotgun (WGS) entry which is preliminary data.</text>
</comment>
<evidence type="ECO:0000259" key="2">
    <source>
        <dbReference type="Pfam" id="PF08241"/>
    </source>
</evidence>
<evidence type="ECO:0000313" key="4">
    <source>
        <dbReference type="Proteomes" id="UP000177383"/>
    </source>
</evidence>
<feature type="transmembrane region" description="Helical" evidence="1">
    <location>
        <begin position="194"/>
        <end position="213"/>
    </location>
</feature>
<proteinExistence type="predicted"/>
<dbReference type="InterPro" id="IPR013216">
    <property type="entry name" value="Methyltransf_11"/>
</dbReference>
<dbReference type="PANTHER" id="PTHR43591:SF24">
    <property type="entry name" value="2-METHOXY-6-POLYPRENYL-1,4-BENZOQUINOL METHYLASE, MITOCHONDRIAL"/>
    <property type="match status" value="1"/>
</dbReference>
<dbReference type="CDD" id="cd02440">
    <property type="entry name" value="AdoMet_MTases"/>
    <property type="match status" value="1"/>
</dbReference>
<gene>
    <name evidence="3" type="ORF">A2773_02780</name>
</gene>
<dbReference type="GO" id="GO:0008757">
    <property type="term" value="F:S-adenosylmethionine-dependent methyltransferase activity"/>
    <property type="evidence" value="ECO:0007669"/>
    <property type="project" value="InterPro"/>
</dbReference>
<dbReference type="Pfam" id="PF08241">
    <property type="entry name" value="Methyltransf_11"/>
    <property type="match status" value="1"/>
</dbReference>
<accession>A0A1F5ZNT5</accession>
<dbReference type="STRING" id="1798375.A2773_02780"/>
<keyword evidence="1" id="KW-0472">Membrane</keyword>
<evidence type="ECO:0000313" key="3">
    <source>
        <dbReference type="EMBL" id="OGG14170.1"/>
    </source>
</evidence>
<feature type="domain" description="Methyltransferase type 11" evidence="2">
    <location>
        <begin position="33"/>
        <end position="121"/>
    </location>
</feature>
<dbReference type="EMBL" id="MFJE01000023">
    <property type="protein sequence ID" value="OGG14170.1"/>
    <property type="molecule type" value="Genomic_DNA"/>
</dbReference>
<dbReference type="Gene3D" id="3.40.50.150">
    <property type="entry name" value="Vaccinia Virus protein VP39"/>
    <property type="match status" value="1"/>
</dbReference>
<organism evidence="3 4">
    <name type="scientific">Candidatus Gottesmanbacteria bacterium RIFCSPHIGHO2_01_FULL_39_10</name>
    <dbReference type="NCBI Taxonomy" id="1798375"/>
    <lineage>
        <taxon>Bacteria</taxon>
        <taxon>Candidatus Gottesmaniibacteriota</taxon>
    </lineage>
</organism>
<keyword evidence="1" id="KW-1133">Transmembrane helix</keyword>
<sequence>MNLRQIYLRYVDARYGEYKNAYDTYLKNKKRVLDVGCGIGNFIAFDPKHIEGIDQNETSLKIAKKRGYTVTKGQVYTLPYKNDSFDGIFCGHVIEHLYPHEALKMLSEFHRVLKRGGVLVMKTPLMYARFYNDLTHIRPYPPEAIMDYLMRTPQTSTQRTADDSRMEFEIVDLRYRYDYLYYPQLEPSRYTNMFMRYLITVFKIFSLVLYQLGIRNYFVKNGYTIILQKKA</sequence>
<protein>
    <recommendedName>
        <fullName evidence="2">Methyltransferase type 11 domain-containing protein</fullName>
    </recommendedName>
</protein>
<reference evidence="3 4" key="1">
    <citation type="journal article" date="2016" name="Nat. Commun.">
        <title>Thousands of microbial genomes shed light on interconnected biogeochemical processes in an aquifer system.</title>
        <authorList>
            <person name="Anantharaman K."/>
            <person name="Brown C.T."/>
            <person name="Hug L.A."/>
            <person name="Sharon I."/>
            <person name="Castelle C.J."/>
            <person name="Probst A.J."/>
            <person name="Thomas B.C."/>
            <person name="Singh A."/>
            <person name="Wilkins M.J."/>
            <person name="Karaoz U."/>
            <person name="Brodie E.L."/>
            <person name="Williams K.H."/>
            <person name="Hubbard S.S."/>
            <person name="Banfield J.F."/>
        </authorList>
    </citation>
    <scope>NUCLEOTIDE SEQUENCE [LARGE SCALE GENOMIC DNA]</scope>
</reference>
<dbReference type="SUPFAM" id="SSF53335">
    <property type="entry name" value="S-adenosyl-L-methionine-dependent methyltransferases"/>
    <property type="match status" value="1"/>
</dbReference>
<dbReference type="PANTHER" id="PTHR43591">
    <property type="entry name" value="METHYLTRANSFERASE"/>
    <property type="match status" value="1"/>
</dbReference>
<dbReference type="AlphaFoldDB" id="A0A1F5ZNT5"/>
<evidence type="ECO:0000256" key="1">
    <source>
        <dbReference type="SAM" id="Phobius"/>
    </source>
</evidence>
<dbReference type="Proteomes" id="UP000177383">
    <property type="component" value="Unassembled WGS sequence"/>
</dbReference>
<keyword evidence="1" id="KW-0812">Transmembrane</keyword>
<name>A0A1F5ZNT5_9BACT</name>